<dbReference type="InterPro" id="IPR023809">
    <property type="entry name" value="Thiopep_bacteriocin_synth_dom"/>
</dbReference>
<evidence type="ECO:0000259" key="2">
    <source>
        <dbReference type="Pfam" id="PF14028"/>
    </source>
</evidence>
<name>A0ABP8M3M1_9BACT</name>
<dbReference type="NCBIfam" id="TIGR03891">
    <property type="entry name" value="thiopep_ocin"/>
    <property type="match status" value="1"/>
</dbReference>
<organism evidence="3 4">
    <name type="scientific">Ravibacter arvi</name>
    <dbReference type="NCBI Taxonomy" id="2051041"/>
    <lineage>
        <taxon>Bacteria</taxon>
        <taxon>Pseudomonadati</taxon>
        <taxon>Bacteroidota</taxon>
        <taxon>Cytophagia</taxon>
        <taxon>Cytophagales</taxon>
        <taxon>Spirosomataceae</taxon>
        <taxon>Ravibacter</taxon>
    </lineage>
</organism>
<proteinExistence type="predicted"/>
<dbReference type="Pfam" id="PF04738">
    <property type="entry name" value="Lant_dehydr_N"/>
    <property type="match status" value="1"/>
</dbReference>
<accession>A0ABP8M3M1</accession>
<sequence>MYGLNTSLELRPGHFRYIERKQAKNGLAHVLTSIEFSPQVERALALAREEITIPALIKRLSSQVRGARGMVKEMVEAQLLISELEHTVTGEDAFDRVCRRIMALKGARAEKQLVTRIDRLLRTCEEPLEVYQQLARILAVVTEWPEGSPAVKADMVYNGRFTLNKKWVDVLAAEFERVQPLLKVDRDEELARFRKAFLERFESRQVPLLEALDSADGIGYGHARPGYCEDLPLLEDLELPGRSPKQPYLQDTAGMLKENLVERAMLENRTVVLLSDQDLRGLRAPGNPTGDGLYWLGSILTASARDLDKGNFLFLGRSGGGVSGLELSGRFCDADPALAGYVQNAAEEQQRRHSDRIYAEIAHLPEPRLGNILQRPHLTGHEIVYLAASNLPFEKRIHASDLMVSVEGDEVILHSKRLGKRVVPRLTSAHNFSTGLPIYRFLCDVAGQGAAYLWQWGHLESRTFLPRVQYGHWMLSRARWRIEKERFPSLFDPPGDFRAEWEETRRRLNIPRFVQIVDSDREFLIDSESCWSVEELRAHLEKGKIKLVEFADGMTGLLDGWCHEVVLSFLQTPQPGKDHERADLDARNNERREFLPCSEWIYLKIYCGPRTADVLLTEFFGPLLTDMVRNGKIDMWFFIRYADPDPHLRIRYKGANGCLLSNELNSLLAAGRIQKVQYDTYRRELERYSGLDYGLTESIFHTDSVTVTSLLKQLDTEEDRWLAGLTGADRLMKDFGLNLPARLNLAEAGFESLFLELKGENTLKIQLDVKYRRDRKLIEACLAEAASGWEQIFKFRSRALKKKLKKQGDIRLTEVASYVHMFFNRLLLSQSRMQEMILYYYLKKYYRSLQKQFVKPVN</sequence>
<reference evidence="4" key="1">
    <citation type="journal article" date="2019" name="Int. J. Syst. Evol. Microbiol.">
        <title>The Global Catalogue of Microorganisms (GCM) 10K type strain sequencing project: providing services to taxonomists for standard genome sequencing and annotation.</title>
        <authorList>
            <consortium name="The Broad Institute Genomics Platform"/>
            <consortium name="The Broad Institute Genome Sequencing Center for Infectious Disease"/>
            <person name="Wu L."/>
            <person name="Ma J."/>
        </authorList>
    </citation>
    <scope>NUCLEOTIDE SEQUENCE [LARGE SCALE GENOMIC DNA]</scope>
    <source>
        <strain evidence="4">JCM 31920</strain>
    </source>
</reference>
<gene>
    <name evidence="3" type="ORF">GCM10023091_28460</name>
</gene>
<dbReference type="InterPro" id="IPR006827">
    <property type="entry name" value="Lant_deHydtase_N"/>
</dbReference>
<dbReference type="Pfam" id="PF14028">
    <property type="entry name" value="Lant_dehydr_C"/>
    <property type="match status" value="1"/>
</dbReference>
<evidence type="ECO:0000313" key="4">
    <source>
        <dbReference type="Proteomes" id="UP001501508"/>
    </source>
</evidence>
<protein>
    <submittedName>
        <fullName evidence="3">Uncharacterized protein</fullName>
    </submittedName>
</protein>
<dbReference type="Proteomes" id="UP001501508">
    <property type="component" value="Unassembled WGS sequence"/>
</dbReference>
<feature type="domain" description="Lantibiotic dehydratase N-terminal" evidence="1">
    <location>
        <begin position="4"/>
        <end position="536"/>
    </location>
</feature>
<feature type="domain" description="Thiopeptide-type bacteriocin biosynthesis" evidence="2">
    <location>
        <begin position="600"/>
        <end position="846"/>
    </location>
</feature>
<evidence type="ECO:0000313" key="3">
    <source>
        <dbReference type="EMBL" id="GAA4442167.1"/>
    </source>
</evidence>
<dbReference type="EMBL" id="BAABEY010000026">
    <property type="protein sequence ID" value="GAA4442167.1"/>
    <property type="molecule type" value="Genomic_DNA"/>
</dbReference>
<comment type="caution">
    <text evidence="3">The sequence shown here is derived from an EMBL/GenBank/DDBJ whole genome shotgun (WGS) entry which is preliminary data.</text>
</comment>
<keyword evidence="4" id="KW-1185">Reference proteome</keyword>
<evidence type="ECO:0000259" key="1">
    <source>
        <dbReference type="Pfam" id="PF04738"/>
    </source>
</evidence>